<organism evidence="2 3">
    <name type="scientific">Ancylostoma ceylanicum</name>
    <dbReference type="NCBI Taxonomy" id="53326"/>
    <lineage>
        <taxon>Eukaryota</taxon>
        <taxon>Metazoa</taxon>
        <taxon>Ecdysozoa</taxon>
        <taxon>Nematoda</taxon>
        <taxon>Chromadorea</taxon>
        <taxon>Rhabditida</taxon>
        <taxon>Rhabditina</taxon>
        <taxon>Rhabditomorpha</taxon>
        <taxon>Strongyloidea</taxon>
        <taxon>Ancylostomatidae</taxon>
        <taxon>Ancylostomatinae</taxon>
        <taxon>Ancylostoma</taxon>
    </lineage>
</organism>
<gene>
    <name evidence="2" type="primary">Acey_s0013.g1950</name>
    <name evidence="2" type="ORF">Y032_0013g1950</name>
</gene>
<feature type="chain" id="PRO_5001489953" description="Glycine zipper 2TM domain-containing protein" evidence="1">
    <location>
        <begin position="20"/>
        <end position="71"/>
    </location>
</feature>
<evidence type="ECO:0000313" key="2">
    <source>
        <dbReference type="EMBL" id="EYC24527.1"/>
    </source>
</evidence>
<feature type="signal peptide" evidence="1">
    <location>
        <begin position="1"/>
        <end position="19"/>
    </location>
</feature>
<evidence type="ECO:0000256" key="1">
    <source>
        <dbReference type="SAM" id="SignalP"/>
    </source>
</evidence>
<accession>A0A016VC01</accession>
<keyword evidence="1" id="KW-0732">Signal</keyword>
<dbReference type="Proteomes" id="UP000024635">
    <property type="component" value="Unassembled WGS sequence"/>
</dbReference>
<proteinExistence type="predicted"/>
<evidence type="ECO:0000313" key="3">
    <source>
        <dbReference type="Proteomes" id="UP000024635"/>
    </source>
</evidence>
<comment type="caution">
    <text evidence="2">The sequence shown here is derived from an EMBL/GenBank/DDBJ whole genome shotgun (WGS) entry which is preliminary data.</text>
</comment>
<keyword evidence="3" id="KW-1185">Reference proteome</keyword>
<protein>
    <recommendedName>
        <fullName evidence="4">Glycine zipper 2TM domain-containing protein</fullName>
    </recommendedName>
</protein>
<dbReference type="AlphaFoldDB" id="A0A016VC01"/>
<reference evidence="3" key="1">
    <citation type="journal article" date="2015" name="Nat. Genet.">
        <title>The genome and transcriptome of the zoonotic hookworm Ancylostoma ceylanicum identify infection-specific gene families.</title>
        <authorList>
            <person name="Schwarz E.M."/>
            <person name="Hu Y."/>
            <person name="Antoshechkin I."/>
            <person name="Miller M.M."/>
            <person name="Sternberg P.W."/>
            <person name="Aroian R.V."/>
        </authorList>
    </citation>
    <scope>NUCLEOTIDE SEQUENCE</scope>
    <source>
        <strain evidence="3">HY135</strain>
    </source>
</reference>
<name>A0A016VC01_9BILA</name>
<sequence length="71" mass="7467">MMRLVLLLIVLVMSLAVHGQWYGGGYYPGGGYFPGGGYYPGWNWGGYRRTNSLVGAIDGALIGGLVGALEG</sequence>
<evidence type="ECO:0008006" key="4">
    <source>
        <dbReference type="Google" id="ProtNLM"/>
    </source>
</evidence>
<dbReference type="EMBL" id="JARK01001349">
    <property type="protein sequence ID" value="EYC24527.1"/>
    <property type="molecule type" value="Genomic_DNA"/>
</dbReference>